<dbReference type="SUPFAM" id="SSF51905">
    <property type="entry name" value="FAD/NAD(P)-binding domain"/>
    <property type="match status" value="1"/>
</dbReference>
<dbReference type="InterPro" id="IPR036188">
    <property type="entry name" value="FAD/NAD-bd_sf"/>
</dbReference>
<dbReference type="Gene3D" id="3.30.70.2450">
    <property type="match status" value="1"/>
</dbReference>
<accession>A0A9P5HBZ1</accession>
<dbReference type="AlphaFoldDB" id="A0A9P5HBZ1"/>
<keyword evidence="3" id="KW-0560">Oxidoreductase</keyword>
<dbReference type="OrthoDB" id="10016252at2759"/>
<proteinExistence type="predicted"/>
<reference evidence="6" key="1">
    <citation type="submission" date="2020-03" db="EMBL/GenBank/DDBJ databases">
        <title>Draft Genome Sequence of Cylindrodendrum hubeiense.</title>
        <authorList>
            <person name="Buettner E."/>
            <person name="Kellner H."/>
        </authorList>
    </citation>
    <scope>NUCLEOTIDE SEQUENCE</scope>
    <source>
        <strain evidence="6">IHI 201604</strain>
    </source>
</reference>
<dbReference type="GO" id="GO:0016491">
    <property type="term" value="F:oxidoreductase activity"/>
    <property type="evidence" value="ECO:0007669"/>
    <property type="project" value="UniProtKB-KW"/>
</dbReference>
<evidence type="ECO:0000313" key="7">
    <source>
        <dbReference type="Proteomes" id="UP000722485"/>
    </source>
</evidence>
<dbReference type="EMBL" id="JAANBB010000048">
    <property type="protein sequence ID" value="KAF7553250.1"/>
    <property type="molecule type" value="Genomic_DNA"/>
</dbReference>
<comment type="caution">
    <text evidence="6">The sequence shown here is derived from an EMBL/GenBank/DDBJ whole genome shotgun (WGS) entry which is preliminary data.</text>
</comment>
<dbReference type="Pfam" id="PF01494">
    <property type="entry name" value="FAD_binding_3"/>
    <property type="match status" value="1"/>
</dbReference>
<name>A0A9P5HBZ1_9HYPO</name>
<gene>
    <name evidence="6" type="ORF">G7Z17_g3756</name>
</gene>
<keyword evidence="7" id="KW-1185">Reference proteome</keyword>
<dbReference type="PANTHER" id="PTHR43476">
    <property type="entry name" value="3-(3-HYDROXY-PHENYL)PROPIONATE/3-HYDROXYCINNAMIC ACID HYDROXYLASE"/>
    <property type="match status" value="1"/>
</dbReference>
<evidence type="ECO:0000256" key="1">
    <source>
        <dbReference type="ARBA" id="ARBA00022630"/>
    </source>
</evidence>
<evidence type="ECO:0000256" key="3">
    <source>
        <dbReference type="ARBA" id="ARBA00023002"/>
    </source>
</evidence>
<organism evidence="6 7">
    <name type="scientific">Cylindrodendrum hubeiense</name>
    <dbReference type="NCBI Taxonomy" id="595255"/>
    <lineage>
        <taxon>Eukaryota</taxon>
        <taxon>Fungi</taxon>
        <taxon>Dikarya</taxon>
        <taxon>Ascomycota</taxon>
        <taxon>Pezizomycotina</taxon>
        <taxon>Sordariomycetes</taxon>
        <taxon>Hypocreomycetidae</taxon>
        <taxon>Hypocreales</taxon>
        <taxon>Nectriaceae</taxon>
        <taxon>Cylindrodendrum</taxon>
    </lineage>
</organism>
<evidence type="ECO:0000313" key="6">
    <source>
        <dbReference type="EMBL" id="KAF7553250.1"/>
    </source>
</evidence>
<keyword evidence="1" id="KW-0285">Flavoprotein</keyword>
<evidence type="ECO:0000256" key="2">
    <source>
        <dbReference type="ARBA" id="ARBA00022827"/>
    </source>
</evidence>
<dbReference type="InterPro" id="IPR002938">
    <property type="entry name" value="FAD-bd"/>
</dbReference>
<dbReference type="Gene3D" id="3.50.50.60">
    <property type="entry name" value="FAD/NAD(P)-binding domain"/>
    <property type="match status" value="1"/>
</dbReference>
<dbReference type="InterPro" id="IPR050631">
    <property type="entry name" value="PheA/TfdB_FAD_monoxygenase"/>
</dbReference>
<keyword evidence="4" id="KW-0520">NAD</keyword>
<feature type="domain" description="FAD-binding" evidence="5">
    <location>
        <begin position="12"/>
        <end position="344"/>
    </location>
</feature>
<dbReference type="Proteomes" id="UP000722485">
    <property type="component" value="Unassembled WGS sequence"/>
</dbReference>
<evidence type="ECO:0000259" key="5">
    <source>
        <dbReference type="Pfam" id="PF01494"/>
    </source>
</evidence>
<dbReference type="PRINTS" id="PR00420">
    <property type="entry name" value="RNGMNOXGNASE"/>
</dbReference>
<evidence type="ECO:0000256" key="4">
    <source>
        <dbReference type="ARBA" id="ARBA00023027"/>
    </source>
</evidence>
<sequence>MPTATQTPGFKDIIVAGAGPAGLLLSLMLSQSGIPVTLLEMSKDLDKNPRATHYAAPAMFELNRAGVGADVRARGFVPAGVSWRKLDGTPIVTLDAGKLADDPDRMACLPLDQLGQLLREHLSKQKNVKLLFDHKVIGIDQDDDKAWVHVQTPEGTKKLGADYVVGCDGANSQIRRSLFGDREFPGRTWDQQIVATNTYYDFKKFGWNDSNFIVHPDHWFMAAKISNDGLWRITYGESSGLTNAELLERQPEKFRKMLPGHPDVTGYQLVNFSPYKIHQRLAKSMRVGRFLLAADAAHLCNPFGGLGLTGGIVDVGGLYDCLRGIYQNLADPSILDTYNDVRRQKYLDIIDVVSSSNIQRLFSLDPERALELDAFFQMVKRAETDPEYSVQLQNGAKSIQHDFTQYYKEGSDKARDEPISSQPVTVN</sequence>
<keyword evidence="2" id="KW-0274">FAD</keyword>
<protein>
    <recommendedName>
        <fullName evidence="5">FAD-binding domain-containing protein</fullName>
    </recommendedName>
</protein>
<dbReference type="GO" id="GO:0071949">
    <property type="term" value="F:FAD binding"/>
    <property type="evidence" value="ECO:0007669"/>
    <property type="project" value="InterPro"/>
</dbReference>
<dbReference type="PANTHER" id="PTHR43476:SF4">
    <property type="entry name" value="BLR0106 PROTEIN"/>
    <property type="match status" value="1"/>
</dbReference>